<protein>
    <submittedName>
        <fullName evidence="2">Uncharacterized protein</fullName>
    </submittedName>
</protein>
<sequence length="396" mass="44221">MSGNVKKGSTSRVTEWISSTYRFATDRNDFRRMCWTNECPVYGAPTTSFQDFKPQKNLIGLVETTSRRVRLVLMAEKKTNTILGSGPDESSGEPWFVCCRSLGRQKPLRFRLDVSSAGDLTIAADPDQKQDDVMSVQDLFVSAARNSLRSGRKCLSAAQSLDLAAQVSAVDLGLKPALLYDSNAACAQQLQQYLSSLRSLQLVSESLLTLDLNGNSLIINTHTLRLNLEQMICDGGPAVVDVSPSLEKPTIFDAQTRQLKGVMGDLLLLLEEFQRLNEVDKPLYVGEKCEDWNLCTMFGLILGYPVTYWFDQAKSFENCLSMTPLAVVTASAAWQADGIAHRFCLYSFSVPAALQEETRFELENWRFRLQERFEQQCIIKDLSISQSTVTLPSICL</sequence>
<evidence type="ECO:0000313" key="3">
    <source>
        <dbReference type="Proteomes" id="UP001311232"/>
    </source>
</evidence>
<reference evidence="2 3" key="1">
    <citation type="submission" date="2021-06" db="EMBL/GenBank/DDBJ databases">
        <authorList>
            <person name="Palmer J.M."/>
        </authorList>
    </citation>
    <scope>NUCLEOTIDE SEQUENCE [LARGE SCALE GENOMIC DNA]</scope>
    <source>
        <strain evidence="2 3">MEX-2019</strain>
        <tissue evidence="2">Muscle</tissue>
    </source>
</reference>
<accession>A0AAV9R6E5</accession>
<dbReference type="Proteomes" id="UP001311232">
    <property type="component" value="Unassembled WGS sequence"/>
</dbReference>
<evidence type="ECO:0000256" key="1">
    <source>
        <dbReference type="ARBA" id="ARBA00007065"/>
    </source>
</evidence>
<gene>
    <name evidence="2" type="ORF">CRENBAI_025580</name>
</gene>
<dbReference type="PANTHER" id="PTHR31366:SF2">
    <property type="entry name" value="UPF0739 PROTEIN C1ORF74"/>
    <property type="match status" value="1"/>
</dbReference>
<dbReference type="Pfam" id="PF14953">
    <property type="entry name" value="DUF4504"/>
    <property type="match status" value="1"/>
</dbReference>
<comment type="similarity">
    <text evidence="1">Belongs to the UPF0739 family.</text>
</comment>
<comment type="caution">
    <text evidence="2">The sequence shown here is derived from an EMBL/GenBank/DDBJ whole genome shotgun (WGS) entry which is preliminary data.</text>
</comment>
<dbReference type="AlphaFoldDB" id="A0AAV9R6E5"/>
<dbReference type="GO" id="GO:0005742">
    <property type="term" value="C:mitochondrial outer membrane translocase complex"/>
    <property type="evidence" value="ECO:0007669"/>
    <property type="project" value="InterPro"/>
</dbReference>
<dbReference type="InterPro" id="IPR027850">
    <property type="entry name" value="DUF4504"/>
</dbReference>
<name>A0AAV9R6E5_9TELE</name>
<evidence type="ECO:0000313" key="2">
    <source>
        <dbReference type="EMBL" id="KAK5605381.1"/>
    </source>
</evidence>
<dbReference type="PANTHER" id="PTHR31366">
    <property type="entry name" value="UPF0739 PROTEIN C1ORF74"/>
    <property type="match status" value="1"/>
</dbReference>
<organism evidence="2 3">
    <name type="scientific">Crenichthys baileyi</name>
    <name type="common">White River springfish</name>
    <dbReference type="NCBI Taxonomy" id="28760"/>
    <lineage>
        <taxon>Eukaryota</taxon>
        <taxon>Metazoa</taxon>
        <taxon>Chordata</taxon>
        <taxon>Craniata</taxon>
        <taxon>Vertebrata</taxon>
        <taxon>Euteleostomi</taxon>
        <taxon>Actinopterygii</taxon>
        <taxon>Neopterygii</taxon>
        <taxon>Teleostei</taxon>
        <taxon>Neoteleostei</taxon>
        <taxon>Acanthomorphata</taxon>
        <taxon>Ovalentaria</taxon>
        <taxon>Atherinomorphae</taxon>
        <taxon>Cyprinodontiformes</taxon>
        <taxon>Goodeidae</taxon>
        <taxon>Crenichthys</taxon>
    </lineage>
</organism>
<dbReference type="InterPro" id="IPR029182">
    <property type="entry name" value="TOMM6"/>
</dbReference>
<dbReference type="EMBL" id="JAHHUM010002306">
    <property type="protein sequence ID" value="KAK5605381.1"/>
    <property type="molecule type" value="Genomic_DNA"/>
</dbReference>
<proteinExistence type="inferred from homology"/>
<keyword evidence="3" id="KW-1185">Reference proteome</keyword>
<dbReference type="Pfam" id="PF15184">
    <property type="entry name" value="TOM6p"/>
    <property type="match status" value="1"/>
</dbReference>